<reference evidence="7 8" key="1">
    <citation type="submission" date="2019-07" db="EMBL/GenBank/DDBJ databases">
        <title>Qingshengfaniella alkalisoli gen. nov., sp. nov., isolated from saline soil.</title>
        <authorList>
            <person name="Xu L."/>
            <person name="Huang X.-X."/>
            <person name="Sun J.-Q."/>
        </authorList>
    </citation>
    <scope>NUCLEOTIDE SEQUENCE [LARGE SCALE GENOMIC DNA]</scope>
    <source>
        <strain evidence="7 8">DSM 27279</strain>
    </source>
</reference>
<dbReference type="InterPro" id="IPR036390">
    <property type="entry name" value="WH_DNA-bd_sf"/>
</dbReference>
<name>A0A556AJM5_9BURK</name>
<dbReference type="GO" id="GO:0003700">
    <property type="term" value="F:DNA-binding transcription factor activity"/>
    <property type="evidence" value="ECO:0007669"/>
    <property type="project" value="InterPro"/>
</dbReference>
<evidence type="ECO:0000313" key="7">
    <source>
        <dbReference type="EMBL" id="TSH93081.1"/>
    </source>
</evidence>
<dbReference type="Pfam" id="PF00126">
    <property type="entry name" value="HTH_1"/>
    <property type="match status" value="1"/>
</dbReference>
<dbReference type="Pfam" id="PF03466">
    <property type="entry name" value="LysR_substrate"/>
    <property type="match status" value="1"/>
</dbReference>
<dbReference type="OrthoDB" id="8587114at2"/>
<dbReference type="PANTHER" id="PTHR30293">
    <property type="entry name" value="TRANSCRIPTIONAL REGULATORY PROTEIN NAC-RELATED"/>
    <property type="match status" value="1"/>
</dbReference>
<dbReference type="Gene3D" id="3.40.190.290">
    <property type="match status" value="1"/>
</dbReference>
<dbReference type="Proteomes" id="UP000318405">
    <property type="component" value="Unassembled WGS sequence"/>
</dbReference>
<evidence type="ECO:0000313" key="8">
    <source>
        <dbReference type="Proteomes" id="UP000318405"/>
    </source>
</evidence>
<dbReference type="RefSeq" id="WP_143949448.1">
    <property type="nucleotide sequence ID" value="NZ_BAABMB010000001.1"/>
</dbReference>
<keyword evidence="4" id="KW-0010">Activator</keyword>
<dbReference type="GO" id="GO:2000142">
    <property type="term" value="P:regulation of DNA-templated transcription initiation"/>
    <property type="evidence" value="ECO:0007669"/>
    <property type="project" value="TreeGrafter"/>
</dbReference>
<keyword evidence="5" id="KW-0804">Transcription</keyword>
<dbReference type="FunFam" id="1.10.10.10:FF:000001">
    <property type="entry name" value="LysR family transcriptional regulator"/>
    <property type="match status" value="1"/>
</dbReference>
<evidence type="ECO:0000259" key="6">
    <source>
        <dbReference type="PROSITE" id="PS50931"/>
    </source>
</evidence>
<keyword evidence="2" id="KW-0805">Transcription regulation</keyword>
<dbReference type="InterPro" id="IPR036388">
    <property type="entry name" value="WH-like_DNA-bd_sf"/>
</dbReference>
<evidence type="ECO:0000256" key="3">
    <source>
        <dbReference type="ARBA" id="ARBA00023125"/>
    </source>
</evidence>
<evidence type="ECO:0000256" key="5">
    <source>
        <dbReference type="ARBA" id="ARBA00023163"/>
    </source>
</evidence>
<evidence type="ECO:0000256" key="4">
    <source>
        <dbReference type="ARBA" id="ARBA00023159"/>
    </source>
</evidence>
<dbReference type="SUPFAM" id="SSF46785">
    <property type="entry name" value="Winged helix' DNA-binding domain"/>
    <property type="match status" value="1"/>
</dbReference>
<dbReference type="Gene3D" id="1.10.10.10">
    <property type="entry name" value="Winged helix-like DNA-binding domain superfamily/Winged helix DNA-binding domain"/>
    <property type="match status" value="1"/>
</dbReference>
<accession>A0A556AJM5</accession>
<comment type="caution">
    <text evidence="7">The sequence shown here is derived from an EMBL/GenBank/DDBJ whole genome shotgun (WGS) entry which is preliminary data.</text>
</comment>
<proteinExistence type="inferred from homology"/>
<dbReference type="InterPro" id="IPR005119">
    <property type="entry name" value="LysR_subst-bd"/>
</dbReference>
<organism evidence="7 8">
    <name type="scientific">Verticiella sediminum</name>
    <dbReference type="NCBI Taxonomy" id="1247510"/>
    <lineage>
        <taxon>Bacteria</taxon>
        <taxon>Pseudomonadati</taxon>
        <taxon>Pseudomonadota</taxon>
        <taxon>Betaproteobacteria</taxon>
        <taxon>Burkholderiales</taxon>
        <taxon>Alcaligenaceae</taxon>
        <taxon>Verticiella</taxon>
    </lineage>
</organism>
<dbReference type="PROSITE" id="PS50931">
    <property type="entry name" value="HTH_LYSR"/>
    <property type="match status" value="1"/>
</dbReference>
<evidence type="ECO:0000256" key="2">
    <source>
        <dbReference type="ARBA" id="ARBA00023015"/>
    </source>
</evidence>
<protein>
    <submittedName>
        <fullName evidence="7">LysR family transcriptional regulator</fullName>
    </submittedName>
</protein>
<dbReference type="EMBL" id="VLTJ01000029">
    <property type="protein sequence ID" value="TSH93081.1"/>
    <property type="molecule type" value="Genomic_DNA"/>
</dbReference>
<dbReference type="SUPFAM" id="SSF53850">
    <property type="entry name" value="Periplasmic binding protein-like II"/>
    <property type="match status" value="1"/>
</dbReference>
<gene>
    <name evidence="7" type="ORF">FOZ76_17015</name>
</gene>
<evidence type="ECO:0000256" key="1">
    <source>
        <dbReference type="ARBA" id="ARBA00009437"/>
    </source>
</evidence>
<keyword evidence="3" id="KW-0238">DNA-binding</keyword>
<keyword evidence="8" id="KW-1185">Reference proteome</keyword>
<feature type="domain" description="HTH lysR-type" evidence="6">
    <location>
        <begin position="1"/>
        <end position="58"/>
    </location>
</feature>
<dbReference type="InterPro" id="IPR000847">
    <property type="entry name" value="LysR_HTH_N"/>
</dbReference>
<dbReference type="GO" id="GO:0003677">
    <property type="term" value="F:DNA binding"/>
    <property type="evidence" value="ECO:0007669"/>
    <property type="project" value="UniProtKB-KW"/>
</dbReference>
<sequence>MEFRQIRYFVRAVELGSMGRAAVELDIGTSALSQQISRLEGELCTRLLQRTATGVVPTNAGLAFFRQAQLVMRHAEHAVEAARSGRVSGHVSVGMAPSTAAVLGVPFLRAMLERYPEARLRVVEALSIPLTAMLHARQIDLAILFGRERAPPYWAQPLLDERLYLVGNPSLPHMPRRGESVTLAEISDVPLVLPSAPHGLRALINTAFERVGVEPRVIAEIDGFSMLMDTVTAGIAATVQPGAVLARPGAQAQQRWPIADAHAHRRNLIASLSDDELSPVGLAARVVLTATANSLVAAGQWPGATLHRN</sequence>
<dbReference type="PANTHER" id="PTHR30293:SF0">
    <property type="entry name" value="NITROGEN ASSIMILATION REGULATORY PROTEIN NAC"/>
    <property type="match status" value="1"/>
</dbReference>
<comment type="similarity">
    <text evidence="1">Belongs to the LysR transcriptional regulatory family.</text>
</comment>
<dbReference type="AlphaFoldDB" id="A0A556AJM5"/>